<accession>A0A402D0R4</accession>
<dbReference type="InterPro" id="IPR009100">
    <property type="entry name" value="AcylCoA_DH/oxidase_NM_dom_sf"/>
</dbReference>
<keyword evidence="4" id="KW-0547">Nucleotide-binding</keyword>
<gene>
    <name evidence="17" type="ORF">CCAX7_56130</name>
</gene>
<dbReference type="SUPFAM" id="SSF47203">
    <property type="entry name" value="Acyl-CoA dehydrogenase C-terminal domain-like"/>
    <property type="match status" value="1"/>
</dbReference>
<evidence type="ECO:0000256" key="13">
    <source>
        <dbReference type="ARBA" id="ARBA00049456"/>
    </source>
</evidence>
<dbReference type="Gene3D" id="1.20.140.10">
    <property type="entry name" value="Butyryl-CoA Dehydrogenase, subunit A, domain 3"/>
    <property type="match status" value="1"/>
</dbReference>
<feature type="domain" description="Acyl-CoA dehydrogenase/oxidase N-terminal" evidence="15">
    <location>
        <begin position="17"/>
        <end position="103"/>
    </location>
</feature>
<evidence type="ECO:0000256" key="9">
    <source>
        <dbReference type="ARBA" id="ARBA00034328"/>
    </source>
</evidence>
<dbReference type="Gene3D" id="2.40.110.10">
    <property type="entry name" value="Butyryl-CoA Dehydrogenase, subunit A, domain 2"/>
    <property type="match status" value="1"/>
</dbReference>
<feature type="domain" description="Acyl-CoA dehydrogenase C-terminal" evidence="16">
    <location>
        <begin position="233"/>
        <end position="368"/>
    </location>
</feature>
<dbReference type="PANTHER" id="PTHR43884">
    <property type="entry name" value="ACYL-COA DEHYDROGENASE"/>
    <property type="match status" value="1"/>
</dbReference>
<dbReference type="InterPro" id="IPR036250">
    <property type="entry name" value="AcylCo_DH-like_C"/>
</dbReference>
<evidence type="ECO:0000259" key="14">
    <source>
        <dbReference type="Pfam" id="PF02770"/>
    </source>
</evidence>
<keyword evidence="2" id="KW-0285">Flavoprotein</keyword>
<comment type="catalytic activity">
    <reaction evidence="11">
        <text>dibenzothiophene + FMNH2 + O2 = dibenzothiophene 5-oxide + FMN + H2O + H(+)</text>
        <dbReference type="Rhea" id="RHEA:49076"/>
        <dbReference type="ChEBI" id="CHEBI:15377"/>
        <dbReference type="ChEBI" id="CHEBI:15378"/>
        <dbReference type="ChEBI" id="CHEBI:15379"/>
        <dbReference type="ChEBI" id="CHEBI:23681"/>
        <dbReference type="ChEBI" id="CHEBI:23683"/>
        <dbReference type="ChEBI" id="CHEBI:57618"/>
        <dbReference type="ChEBI" id="CHEBI:58210"/>
    </reaction>
</comment>
<evidence type="ECO:0000256" key="7">
    <source>
        <dbReference type="ARBA" id="ARBA00034307"/>
    </source>
</evidence>
<dbReference type="EMBL" id="AP025739">
    <property type="protein sequence ID" value="BDI33562.1"/>
    <property type="molecule type" value="Genomic_DNA"/>
</dbReference>
<evidence type="ECO:0000313" key="18">
    <source>
        <dbReference type="Proteomes" id="UP000287394"/>
    </source>
</evidence>
<dbReference type="OrthoDB" id="571684at2"/>
<evidence type="ECO:0000259" key="16">
    <source>
        <dbReference type="Pfam" id="PF08028"/>
    </source>
</evidence>
<evidence type="ECO:0000259" key="15">
    <source>
        <dbReference type="Pfam" id="PF02771"/>
    </source>
</evidence>
<dbReference type="GO" id="GO:0004497">
    <property type="term" value="F:monooxygenase activity"/>
    <property type="evidence" value="ECO:0007669"/>
    <property type="project" value="UniProtKB-KW"/>
</dbReference>
<sequence>MTRFESDHPEWGVIAEQLAQEFAKTAAARDKAGGTPKHERDRLRESGLLAMSIPQEYGGHGASWPETMRVVRTIAQADSSVAHVFGFHHLLLATVRLFGSEWQLAPLFEETVVRQWFWGNALNPLDRRTVAKADGDAWKLNGVKSFSSGAADSDILIVSALNDETGKLMVAVTPSDRAGITIHHDWDNMGQRQTDSGTVEFRDLRVDARDLLTTPGPLGSVFASLRPCLAQLILVNVFLGIAEGAFAEAKRYTQTRGKAWATSGVATPSDDPYILRQYGELWLALEGARLLADRAADIFQGAWDLGDGLTAQQRGETSIAIAAAKVSATKNGLDVVNRMFEVMGASATSAHWGFDRYWRNLRTHTLHDPVDYKIKELGEWALRDTIPTPTFYS</sequence>
<comment type="catalytic activity">
    <reaction evidence="13">
        <text>dibenzothiophene + 2 FMNH2 + 2 O2 = dibenzothiophene 5,5-dioxide + 2 FMN + 2 H2O + 2 H(+)</text>
        <dbReference type="Rhea" id="RHEA:49072"/>
        <dbReference type="ChEBI" id="CHEBI:15377"/>
        <dbReference type="ChEBI" id="CHEBI:15378"/>
        <dbReference type="ChEBI" id="CHEBI:15379"/>
        <dbReference type="ChEBI" id="CHEBI:23681"/>
        <dbReference type="ChEBI" id="CHEBI:57618"/>
        <dbReference type="ChEBI" id="CHEBI:58210"/>
        <dbReference type="ChEBI" id="CHEBI:90356"/>
        <dbReference type="EC" id="1.14.14.21"/>
    </reaction>
</comment>
<evidence type="ECO:0000256" key="1">
    <source>
        <dbReference type="ARBA" id="ARBA00004496"/>
    </source>
</evidence>
<dbReference type="PANTHER" id="PTHR43884:SF12">
    <property type="entry name" value="ISOVALERYL-COA DEHYDROGENASE, MITOCHONDRIAL-RELATED"/>
    <property type="match status" value="1"/>
</dbReference>
<dbReference type="FunFam" id="2.40.110.10:FF:000020">
    <property type="entry name" value="Putative acyl-CoA dehydrogenase YdbM"/>
    <property type="match status" value="1"/>
</dbReference>
<dbReference type="GO" id="GO:0005737">
    <property type="term" value="C:cytoplasm"/>
    <property type="evidence" value="ECO:0007669"/>
    <property type="project" value="UniProtKB-SubCell"/>
</dbReference>
<dbReference type="Pfam" id="PF08028">
    <property type="entry name" value="Acyl-CoA_dh_2"/>
    <property type="match status" value="1"/>
</dbReference>
<proteinExistence type="inferred from homology"/>
<dbReference type="GO" id="GO:0008470">
    <property type="term" value="F:3-methylbutanoyl-CoA dehydrogenase activity"/>
    <property type="evidence" value="ECO:0007669"/>
    <property type="project" value="TreeGrafter"/>
</dbReference>
<dbReference type="Gene3D" id="1.10.540.10">
    <property type="entry name" value="Acyl-CoA dehydrogenase/oxidase, N-terminal domain"/>
    <property type="match status" value="1"/>
</dbReference>
<keyword evidence="6 17" id="KW-0503">Monooxygenase</keyword>
<organism evidence="17 18">
    <name type="scientific">Capsulimonas corticalis</name>
    <dbReference type="NCBI Taxonomy" id="2219043"/>
    <lineage>
        <taxon>Bacteria</taxon>
        <taxon>Bacillati</taxon>
        <taxon>Armatimonadota</taxon>
        <taxon>Armatimonadia</taxon>
        <taxon>Capsulimonadales</taxon>
        <taxon>Capsulimonadaceae</taxon>
        <taxon>Capsulimonas</taxon>
    </lineage>
</organism>
<dbReference type="PIRSF" id="PIRSF016578">
    <property type="entry name" value="HsaA"/>
    <property type="match status" value="1"/>
</dbReference>
<dbReference type="KEGG" id="ccot:CCAX7_56130"/>
<comment type="subcellular location">
    <subcellularLocation>
        <location evidence="1">Cytoplasm</location>
    </subcellularLocation>
</comment>
<dbReference type="Proteomes" id="UP000287394">
    <property type="component" value="Chromosome"/>
</dbReference>
<protein>
    <recommendedName>
        <fullName evidence="10">Dibenzothiophene monooxygenase</fullName>
        <ecNumber evidence="9">1.14.14.21</ecNumber>
    </recommendedName>
</protein>
<dbReference type="SUPFAM" id="SSF56645">
    <property type="entry name" value="Acyl-CoA dehydrogenase NM domain-like"/>
    <property type="match status" value="1"/>
</dbReference>
<evidence type="ECO:0000256" key="2">
    <source>
        <dbReference type="ARBA" id="ARBA00022630"/>
    </source>
</evidence>
<dbReference type="Pfam" id="PF02771">
    <property type="entry name" value="Acyl-CoA_dh_N"/>
    <property type="match status" value="1"/>
</dbReference>
<evidence type="ECO:0000256" key="11">
    <source>
        <dbReference type="ARBA" id="ARBA00047859"/>
    </source>
</evidence>
<dbReference type="EC" id="1.14.14.21" evidence="9"/>
<dbReference type="InterPro" id="IPR006091">
    <property type="entry name" value="Acyl-CoA_Oxase/DH_mid-dom"/>
</dbReference>
<dbReference type="InterPro" id="IPR013107">
    <property type="entry name" value="Acyl-CoA_DH_C"/>
</dbReference>
<evidence type="ECO:0000256" key="5">
    <source>
        <dbReference type="ARBA" id="ARBA00023002"/>
    </source>
</evidence>
<comment type="catalytic activity">
    <reaction evidence="12">
        <text>dibenzothiophene 5-oxide + FMNH2 + O2 = dibenzothiophene 5,5-dioxide + FMN + H2O + H(+)</text>
        <dbReference type="Rhea" id="RHEA:49080"/>
        <dbReference type="ChEBI" id="CHEBI:15377"/>
        <dbReference type="ChEBI" id="CHEBI:15378"/>
        <dbReference type="ChEBI" id="CHEBI:15379"/>
        <dbReference type="ChEBI" id="CHEBI:23683"/>
        <dbReference type="ChEBI" id="CHEBI:57618"/>
        <dbReference type="ChEBI" id="CHEBI:58210"/>
        <dbReference type="ChEBI" id="CHEBI:90356"/>
    </reaction>
</comment>
<evidence type="ECO:0000256" key="10">
    <source>
        <dbReference type="ARBA" id="ARBA00034345"/>
    </source>
</evidence>
<evidence type="ECO:0000256" key="12">
    <source>
        <dbReference type="ARBA" id="ARBA00048445"/>
    </source>
</evidence>
<dbReference type="InterPro" id="IPR013786">
    <property type="entry name" value="AcylCoA_DH/ox_N"/>
</dbReference>
<dbReference type="FunCoup" id="A0A402D0R4">
    <property type="interactions" value="5"/>
</dbReference>
<dbReference type="GO" id="GO:0006552">
    <property type="term" value="P:L-leucine catabolic process"/>
    <property type="evidence" value="ECO:0007669"/>
    <property type="project" value="TreeGrafter"/>
</dbReference>
<keyword evidence="18" id="KW-1185">Reference proteome</keyword>
<comment type="pathway">
    <text evidence="7">Sulfur metabolism; dibenzothiophene degradation.</text>
</comment>
<evidence type="ECO:0000313" key="17">
    <source>
        <dbReference type="EMBL" id="BDI33562.1"/>
    </source>
</evidence>
<comment type="similarity">
    <text evidence="8">Belongs to the DszC flavin monooxygenase family.</text>
</comment>
<reference evidence="17 18" key="1">
    <citation type="journal article" date="2019" name="Int. J. Syst. Evol. Microbiol.">
        <title>Capsulimonas corticalis gen. nov., sp. nov., an aerobic capsulated bacterium, of a novel bacterial order, Capsulimonadales ord. nov., of the class Armatimonadia of the phylum Armatimonadetes.</title>
        <authorList>
            <person name="Li J."/>
            <person name="Kudo C."/>
            <person name="Tonouchi A."/>
        </authorList>
    </citation>
    <scope>NUCLEOTIDE SEQUENCE [LARGE SCALE GENOMIC DNA]</scope>
    <source>
        <strain evidence="17 18">AX-7</strain>
    </source>
</reference>
<dbReference type="InterPro" id="IPR037069">
    <property type="entry name" value="AcylCoA_DH/ox_N_sf"/>
</dbReference>
<evidence type="ECO:0000256" key="8">
    <source>
        <dbReference type="ARBA" id="ARBA00034317"/>
    </source>
</evidence>
<dbReference type="AlphaFoldDB" id="A0A402D0R4"/>
<dbReference type="InterPro" id="IPR046373">
    <property type="entry name" value="Acyl-CoA_Oxase/DH_mid-dom_sf"/>
</dbReference>
<keyword evidence="3" id="KW-0288">FMN</keyword>
<evidence type="ECO:0000256" key="3">
    <source>
        <dbReference type="ARBA" id="ARBA00022643"/>
    </source>
</evidence>
<dbReference type="Pfam" id="PF02770">
    <property type="entry name" value="Acyl-CoA_dh_M"/>
    <property type="match status" value="1"/>
</dbReference>
<dbReference type="GO" id="GO:0050660">
    <property type="term" value="F:flavin adenine dinucleotide binding"/>
    <property type="evidence" value="ECO:0007669"/>
    <property type="project" value="InterPro"/>
</dbReference>
<keyword evidence="5" id="KW-0560">Oxidoreductase</keyword>
<evidence type="ECO:0000256" key="4">
    <source>
        <dbReference type="ARBA" id="ARBA00022741"/>
    </source>
</evidence>
<feature type="domain" description="Acyl-CoA oxidase/dehydrogenase middle" evidence="14">
    <location>
        <begin position="129"/>
        <end position="203"/>
    </location>
</feature>
<evidence type="ECO:0000256" key="6">
    <source>
        <dbReference type="ARBA" id="ARBA00023033"/>
    </source>
</evidence>
<name>A0A402D0R4_9BACT</name>